<dbReference type="EMBL" id="JBHSQO010000021">
    <property type="protein sequence ID" value="MFC6091729.1"/>
    <property type="molecule type" value="Genomic_DNA"/>
</dbReference>
<accession>A0ABW1P8Q3</accession>
<protein>
    <submittedName>
        <fullName evidence="1">Uncharacterized protein</fullName>
    </submittedName>
</protein>
<gene>
    <name evidence="1" type="ORF">ACFP3R_20880</name>
</gene>
<evidence type="ECO:0000313" key="2">
    <source>
        <dbReference type="Proteomes" id="UP001596220"/>
    </source>
</evidence>
<name>A0ABW1P8Q3_9PSEU</name>
<evidence type="ECO:0000313" key="1">
    <source>
        <dbReference type="EMBL" id="MFC6091729.1"/>
    </source>
</evidence>
<dbReference type="RefSeq" id="WP_380638031.1">
    <property type="nucleotide sequence ID" value="NZ_JBHSQO010000021.1"/>
</dbReference>
<comment type="caution">
    <text evidence="1">The sequence shown here is derived from an EMBL/GenBank/DDBJ whole genome shotgun (WGS) entry which is preliminary data.</text>
</comment>
<sequence length="51" mass="5812">MAQHEQSAFFTAWLRSNTAGTDSNLRVTLYSKDTITRPYSQDGGTLAYQRR</sequence>
<dbReference type="Proteomes" id="UP001596220">
    <property type="component" value="Unassembled WGS sequence"/>
</dbReference>
<proteinExistence type="predicted"/>
<reference evidence="2" key="1">
    <citation type="journal article" date="2019" name="Int. J. Syst. Evol. Microbiol.">
        <title>The Global Catalogue of Microorganisms (GCM) 10K type strain sequencing project: providing services to taxonomists for standard genome sequencing and annotation.</title>
        <authorList>
            <consortium name="The Broad Institute Genomics Platform"/>
            <consortium name="The Broad Institute Genome Sequencing Center for Infectious Disease"/>
            <person name="Wu L."/>
            <person name="Ma J."/>
        </authorList>
    </citation>
    <scope>NUCLEOTIDE SEQUENCE [LARGE SCALE GENOMIC DNA]</scope>
    <source>
        <strain evidence="2">CGMCC 4.7246</strain>
    </source>
</reference>
<keyword evidence="2" id="KW-1185">Reference proteome</keyword>
<organism evidence="1 2">
    <name type="scientific">Saccharothrix lopnurensis</name>
    <dbReference type="NCBI Taxonomy" id="1670621"/>
    <lineage>
        <taxon>Bacteria</taxon>
        <taxon>Bacillati</taxon>
        <taxon>Actinomycetota</taxon>
        <taxon>Actinomycetes</taxon>
        <taxon>Pseudonocardiales</taxon>
        <taxon>Pseudonocardiaceae</taxon>
        <taxon>Saccharothrix</taxon>
    </lineage>
</organism>